<dbReference type="Proteomes" id="UP000237000">
    <property type="component" value="Unassembled WGS sequence"/>
</dbReference>
<feature type="non-terminal residue" evidence="1">
    <location>
        <position position="1"/>
    </location>
</feature>
<dbReference type="InParanoid" id="A0A2P5ES54"/>
<sequence>DSPPQLIGVLSESSRNSLSVTTETHIPNLLGLNYSVFKGHALVLAELGCHGVHGIAYERDTALVDEAKQDVTGKPEQYQSP</sequence>
<protein>
    <submittedName>
        <fullName evidence="1">Uncharacterized protein</fullName>
    </submittedName>
</protein>
<proteinExistence type="predicted"/>
<name>A0A2P5ES54_TREOI</name>
<evidence type="ECO:0000313" key="2">
    <source>
        <dbReference type="Proteomes" id="UP000237000"/>
    </source>
</evidence>
<dbReference type="AlphaFoldDB" id="A0A2P5ES54"/>
<keyword evidence="2" id="KW-1185">Reference proteome</keyword>
<reference evidence="2" key="1">
    <citation type="submission" date="2016-06" db="EMBL/GenBank/DDBJ databases">
        <title>Parallel loss of symbiosis genes in relatives of nitrogen-fixing non-legume Parasponia.</title>
        <authorList>
            <person name="Van Velzen R."/>
            <person name="Holmer R."/>
            <person name="Bu F."/>
            <person name="Rutten L."/>
            <person name="Van Zeijl A."/>
            <person name="Liu W."/>
            <person name="Santuari L."/>
            <person name="Cao Q."/>
            <person name="Sharma T."/>
            <person name="Shen D."/>
            <person name="Roswanjaya Y."/>
            <person name="Wardhani T."/>
            <person name="Kalhor M.S."/>
            <person name="Jansen J."/>
            <person name="Van den Hoogen J."/>
            <person name="Gungor B."/>
            <person name="Hartog M."/>
            <person name="Hontelez J."/>
            <person name="Verver J."/>
            <person name="Yang W.-C."/>
            <person name="Schijlen E."/>
            <person name="Repin R."/>
            <person name="Schilthuizen M."/>
            <person name="Schranz E."/>
            <person name="Heidstra R."/>
            <person name="Miyata K."/>
            <person name="Fedorova E."/>
            <person name="Kohlen W."/>
            <person name="Bisseling T."/>
            <person name="Smit S."/>
            <person name="Geurts R."/>
        </authorList>
    </citation>
    <scope>NUCLEOTIDE SEQUENCE [LARGE SCALE GENOMIC DNA]</scope>
    <source>
        <strain evidence="2">cv. RG33-2</strain>
    </source>
</reference>
<dbReference type="EMBL" id="JXTC01000106">
    <property type="protein sequence ID" value="PON88380.1"/>
    <property type="molecule type" value="Genomic_DNA"/>
</dbReference>
<comment type="caution">
    <text evidence="1">The sequence shown here is derived from an EMBL/GenBank/DDBJ whole genome shotgun (WGS) entry which is preliminary data.</text>
</comment>
<accession>A0A2P5ES54</accession>
<gene>
    <name evidence="1" type="ORF">TorRG33x02_157460</name>
</gene>
<evidence type="ECO:0000313" key="1">
    <source>
        <dbReference type="EMBL" id="PON88380.1"/>
    </source>
</evidence>
<organism evidence="1 2">
    <name type="scientific">Trema orientale</name>
    <name type="common">Charcoal tree</name>
    <name type="synonym">Celtis orientalis</name>
    <dbReference type="NCBI Taxonomy" id="63057"/>
    <lineage>
        <taxon>Eukaryota</taxon>
        <taxon>Viridiplantae</taxon>
        <taxon>Streptophyta</taxon>
        <taxon>Embryophyta</taxon>
        <taxon>Tracheophyta</taxon>
        <taxon>Spermatophyta</taxon>
        <taxon>Magnoliopsida</taxon>
        <taxon>eudicotyledons</taxon>
        <taxon>Gunneridae</taxon>
        <taxon>Pentapetalae</taxon>
        <taxon>rosids</taxon>
        <taxon>fabids</taxon>
        <taxon>Rosales</taxon>
        <taxon>Cannabaceae</taxon>
        <taxon>Trema</taxon>
    </lineage>
</organism>